<dbReference type="Proteomes" id="UP000241769">
    <property type="component" value="Unassembled WGS sequence"/>
</dbReference>
<dbReference type="SUPFAM" id="SSF81901">
    <property type="entry name" value="HCP-like"/>
    <property type="match status" value="1"/>
</dbReference>
<evidence type="ECO:0000313" key="2">
    <source>
        <dbReference type="Proteomes" id="UP000241769"/>
    </source>
</evidence>
<keyword evidence="2" id="KW-1185">Reference proteome</keyword>
<dbReference type="SUPFAM" id="SSF48452">
    <property type="entry name" value="TPR-like"/>
    <property type="match status" value="1"/>
</dbReference>
<dbReference type="InParanoid" id="A0A2P6N945"/>
<evidence type="ECO:0000313" key="1">
    <source>
        <dbReference type="EMBL" id="PRP80465.1"/>
    </source>
</evidence>
<dbReference type="Gene3D" id="1.25.40.10">
    <property type="entry name" value="Tetratricopeptide repeat domain"/>
    <property type="match status" value="1"/>
</dbReference>
<gene>
    <name evidence="1" type="ORF">PROFUN_14626</name>
</gene>
<proteinExistence type="predicted"/>
<protein>
    <submittedName>
        <fullName evidence="1">Uncharacterized protein</fullName>
    </submittedName>
</protein>
<organism evidence="1 2">
    <name type="scientific">Planoprotostelium fungivorum</name>
    <dbReference type="NCBI Taxonomy" id="1890364"/>
    <lineage>
        <taxon>Eukaryota</taxon>
        <taxon>Amoebozoa</taxon>
        <taxon>Evosea</taxon>
        <taxon>Variosea</taxon>
        <taxon>Cavosteliida</taxon>
        <taxon>Cavosteliaceae</taxon>
        <taxon>Planoprotostelium</taxon>
    </lineage>
</organism>
<reference evidence="1 2" key="1">
    <citation type="journal article" date="2018" name="Genome Biol. Evol.">
        <title>Multiple Roots of Fruiting Body Formation in Amoebozoa.</title>
        <authorList>
            <person name="Hillmann F."/>
            <person name="Forbes G."/>
            <person name="Novohradska S."/>
            <person name="Ferling I."/>
            <person name="Riege K."/>
            <person name="Groth M."/>
            <person name="Westermann M."/>
            <person name="Marz M."/>
            <person name="Spaller T."/>
            <person name="Winckler T."/>
            <person name="Schaap P."/>
            <person name="Glockner G."/>
        </authorList>
    </citation>
    <scope>NUCLEOTIDE SEQUENCE [LARGE SCALE GENOMIC DNA]</scope>
    <source>
        <strain evidence="1 2">Jena</strain>
    </source>
</reference>
<comment type="caution">
    <text evidence="1">The sequence shown here is derived from an EMBL/GenBank/DDBJ whole genome shotgun (WGS) entry which is preliminary data.</text>
</comment>
<sequence length="574" mass="66698">MQPKHTDLLKECTDKVKRGQYAEPLSVTTETLTHLDQSSIEGMLFESNRITLEIQIILAHPIDTTEEQVRKLLDSLDRLLSRTKGFEKKSPLIKRITLCAMGNSILLHRLRRRTELSDAMLSRCLQLLNVEGTTQEEFVEAILKNVHHSFTSNRYDPTHNVFIALWMSSLLHDSKWSRYIHQTRMSDMEELLCEGSKSWKIGMEKLAGRDIKGAIKYLTRSYDDDARDRQKLIRIIGQLHYIDGDMKRAEDILVVKNQFTDHDVCEVENLLGCICATKGERILAVQHFRNSIESHEKCEDNVYHLPLINVIKQYSLLGKTEETSHLLDLLCRSLEEEKNTGHTYRGGLMQQVLRCGRDDSEDIWISAKWMQSMLSCRLGKFELALRQLEDLVEKGAVDNSLTVTRQKIYTLMQLGDFSKAEELCIRCKKENLMDIYINQYLSECLLTKKQYGAALEPLKQSLDMLEAADRLGEDETFVYRVETMQMSVMNNLALVYQHLYRLDECDRYLSKNTNRMEDEEGTMDGMTRYNYCVFLLKYGRDEDAVSIWTAFRQSRKDDVVEWKTMDRLIASADE</sequence>
<accession>A0A2P6N945</accession>
<dbReference type="EMBL" id="MDYQ01000148">
    <property type="protein sequence ID" value="PRP80465.1"/>
    <property type="molecule type" value="Genomic_DNA"/>
</dbReference>
<dbReference type="InterPro" id="IPR011990">
    <property type="entry name" value="TPR-like_helical_dom_sf"/>
</dbReference>
<name>A0A2P6N945_9EUKA</name>
<dbReference type="AlphaFoldDB" id="A0A2P6N945"/>